<dbReference type="EMBL" id="LAZR01032487">
    <property type="protein sequence ID" value="KKL50746.1"/>
    <property type="molecule type" value="Genomic_DNA"/>
</dbReference>
<protein>
    <recommendedName>
        <fullName evidence="2">Solute-binding protein family 3/N-terminal domain-containing protein</fullName>
    </recommendedName>
</protein>
<dbReference type="AlphaFoldDB" id="A0A0F9DAM7"/>
<organism evidence="3">
    <name type="scientific">marine sediment metagenome</name>
    <dbReference type="NCBI Taxonomy" id="412755"/>
    <lineage>
        <taxon>unclassified sequences</taxon>
        <taxon>metagenomes</taxon>
        <taxon>ecological metagenomes</taxon>
    </lineage>
</organism>
<keyword evidence="1" id="KW-0732">Signal</keyword>
<reference evidence="3" key="1">
    <citation type="journal article" date="2015" name="Nature">
        <title>Complex archaea that bridge the gap between prokaryotes and eukaryotes.</title>
        <authorList>
            <person name="Spang A."/>
            <person name="Saw J.H."/>
            <person name="Jorgensen S.L."/>
            <person name="Zaremba-Niedzwiedzka K."/>
            <person name="Martijn J."/>
            <person name="Lind A.E."/>
            <person name="van Eijk R."/>
            <person name="Schleper C."/>
            <person name="Guy L."/>
            <person name="Ettema T.J."/>
        </authorList>
    </citation>
    <scope>NUCLEOTIDE SEQUENCE</scope>
</reference>
<sequence length="249" mass="27738">MIRLIIALLLVGHCPSLVLAQPQTTPLVGAHSQWPPYVMKDGTGLTDELVGAVFADQGIEFNMQVAPFSRAIRMLEQTKIDLIPALWWTAQRAETILFSDPYFDNQLSVITKNTLAINFTGADSLQHLTISTIRGYGYHDFLQTIKGLTVVQLNDLHACLEQVQKGRVDVALADSWAARYEIMQDSQLAELTILQPVLITRALHIGVHKSHPQAKQIISAFNRGLQNIRRSGEYAQISARYEQTLAIPP</sequence>
<name>A0A0F9DAM7_9ZZZZ</name>
<gene>
    <name evidence="3" type="ORF">LCGC14_2302420</name>
</gene>
<dbReference type="Pfam" id="PF00497">
    <property type="entry name" value="SBP_bac_3"/>
    <property type="match status" value="1"/>
</dbReference>
<accession>A0A0F9DAM7</accession>
<comment type="caution">
    <text evidence="3">The sequence shown here is derived from an EMBL/GenBank/DDBJ whole genome shotgun (WGS) entry which is preliminary data.</text>
</comment>
<dbReference type="SUPFAM" id="SSF53850">
    <property type="entry name" value="Periplasmic binding protein-like II"/>
    <property type="match status" value="1"/>
</dbReference>
<dbReference type="InterPro" id="IPR001638">
    <property type="entry name" value="Solute-binding_3/MltF_N"/>
</dbReference>
<feature type="domain" description="Solute-binding protein family 3/N-terminal" evidence="2">
    <location>
        <begin position="25"/>
        <end position="245"/>
    </location>
</feature>
<dbReference type="PANTHER" id="PTHR35936:SF25">
    <property type="entry name" value="ABC TRANSPORTER SUBSTRATE-BINDING PROTEIN"/>
    <property type="match status" value="1"/>
</dbReference>
<dbReference type="Gene3D" id="3.40.190.10">
    <property type="entry name" value="Periplasmic binding protein-like II"/>
    <property type="match status" value="2"/>
</dbReference>
<evidence type="ECO:0000259" key="2">
    <source>
        <dbReference type="SMART" id="SM00062"/>
    </source>
</evidence>
<dbReference type="SMART" id="SM00062">
    <property type="entry name" value="PBPb"/>
    <property type="match status" value="1"/>
</dbReference>
<proteinExistence type="predicted"/>
<dbReference type="PANTHER" id="PTHR35936">
    <property type="entry name" value="MEMBRANE-BOUND LYTIC MUREIN TRANSGLYCOSYLASE F"/>
    <property type="match status" value="1"/>
</dbReference>
<evidence type="ECO:0000256" key="1">
    <source>
        <dbReference type="ARBA" id="ARBA00022729"/>
    </source>
</evidence>
<evidence type="ECO:0000313" key="3">
    <source>
        <dbReference type="EMBL" id="KKL50746.1"/>
    </source>
</evidence>